<dbReference type="PANTHER" id="PTHR32309">
    <property type="entry name" value="TYROSINE-PROTEIN KINASE"/>
    <property type="match status" value="1"/>
</dbReference>
<evidence type="ECO:0000313" key="9">
    <source>
        <dbReference type="EMBL" id="MFO3717385.1"/>
    </source>
</evidence>
<evidence type="ECO:0000256" key="2">
    <source>
        <dbReference type="ARBA" id="ARBA00006683"/>
    </source>
</evidence>
<evidence type="ECO:0000256" key="3">
    <source>
        <dbReference type="ARBA" id="ARBA00022475"/>
    </source>
</evidence>
<comment type="caution">
    <text evidence="9">The sequence shown here is derived from an EMBL/GenBank/DDBJ whole genome shotgun (WGS) entry which is preliminary data.</text>
</comment>
<protein>
    <submittedName>
        <fullName evidence="9">YveK family protein</fullName>
    </submittedName>
</protein>
<keyword evidence="4 7" id="KW-0812">Transmembrane</keyword>
<keyword evidence="3" id="KW-1003">Cell membrane</keyword>
<reference evidence="9 10" key="1">
    <citation type="journal article" date="2025" name="Anaerobe">
        <title>Description of Anaerococcus kampingiae sp. nov., Anaerococcus groningensis sp. nov., Anaerococcus martiniensis sp. nov., and Anaerococcus cruorum sp. nov., isolated from human clinical specimens.</title>
        <authorList>
            <person name="Boiten K.E."/>
            <person name="Meijer J."/>
            <person name="van Wezel E.M."/>
            <person name="Veloo A.C.M."/>
        </authorList>
    </citation>
    <scope>NUCLEOTIDE SEQUENCE [LARGE SCALE GENOMIC DNA]</scope>
    <source>
        <strain evidence="9 10">ENR1011</strain>
    </source>
</reference>
<dbReference type="EMBL" id="JBGMEG010000004">
    <property type="protein sequence ID" value="MFO3717385.1"/>
    <property type="molecule type" value="Genomic_DNA"/>
</dbReference>
<feature type="domain" description="Polysaccharide chain length determinant N-terminal" evidence="8">
    <location>
        <begin position="12"/>
        <end position="87"/>
    </location>
</feature>
<evidence type="ECO:0000259" key="8">
    <source>
        <dbReference type="Pfam" id="PF02706"/>
    </source>
</evidence>
<dbReference type="PANTHER" id="PTHR32309:SF31">
    <property type="entry name" value="CAPSULAR EXOPOLYSACCHARIDE FAMILY"/>
    <property type="match status" value="1"/>
</dbReference>
<keyword evidence="6 7" id="KW-0472">Membrane</keyword>
<dbReference type="Pfam" id="PF02706">
    <property type="entry name" value="Wzz"/>
    <property type="match status" value="1"/>
</dbReference>
<evidence type="ECO:0000256" key="7">
    <source>
        <dbReference type="SAM" id="Phobius"/>
    </source>
</evidence>
<dbReference type="InterPro" id="IPR050445">
    <property type="entry name" value="Bact_polysacc_biosynth/exp"/>
</dbReference>
<feature type="transmembrane region" description="Helical" evidence="7">
    <location>
        <begin position="165"/>
        <end position="185"/>
    </location>
</feature>
<evidence type="ECO:0000256" key="5">
    <source>
        <dbReference type="ARBA" id="ARBA00022989"/>
    </source>
</evidence>
<dbReference type="Proteomes" id="UP001637993">
    <property type="component" value="Unassembled WGS sequence"/>
</dbReference>
<proteinExistence type="inferred from homology"/>
<evidence type="ECO:0000256" key="1">
    <source>
        <dbReference type="ARBA" id="ARBA00004651"/>
    </source>
</evidence>
<dbReference type="InterPro" id="IPR003856">
    <property type="entry name" value="LPS_length_determ_N"/>
</dbReference>
<comment type="similarity">
    <text evidence="2">Belongs to the CpsC/CapA family.</text>
</comment>
<accession>A0ABW9N009</accession>
<name>A0ABW9N009_9FIRM</name>
<organism evidence="9 10">
    <name type="scientific">Anaerococcus groningensis</name>
    <dbReference type="NCBI Taxonomy" id="3115616"/>
    <lineage>
        <taxon>Bacteria</taxon>
        <taxon>Bacillati</taxon>
        <taxon>Bacillota</taxon>
        <taxon>Tissierellia</taxon>
        <taxon>Tissierellales</taxon>
        <taxon>Peptoniphilaceae</taxon>
        <taxon>Anaerococcus</taxon>
    </lineage>
</organism>
<comment type="subcellular location">
    <subcellularLocation>
        <location evidence="1">Cell membrane</location>
        <topology evidence="1">Multi-pass membrane protein</topology>
    </subcellularLocation>
</comment>
<gene>
    <name evidence="9" type="ORF">AB9Q04_03330</name>
</gene>
<dbReference type="RefSeq" id="WP_410023960.1">
    <property type="nucleotide sequence ID" value="NZ_JBGMEG010000004.1"/>
</dbReference>
<evidence type="ECO:0000313" key="10">
    <source>
        <dbReference type="Proteomes" id="UP001637993"/>
    </source>
</evidence>
<keyword evidence="5 7" id="KW-1133">Transmembrane helix</keyword>
<keyword evidence="10" id="KW-1185">Reference proteome</keyword>
<evidence type="ECO:0000256" key="4">
    <source>
        <dbReference type="ARBA" id="ARBA00022692"/>
    </source>
</evidence>
<sequence length="339" mass="38259">MLTTQQIRQAAKRNRWLIILPALLLGFLAFLTQNVLPGNYEAEAVLIVTSNDDEPITYNKLILNEKLANVYSEFLESEDLFETVSEKIDSDWDSKTVAKNFAYEVNPQGGVISLTYKDSNEDRAGDTLKFIAEEFRSYARNYLHMENIDYLQNVVVSKASKVRGIIFAILGLIVGALLGMLFTILKELLSDRIQGADDVRELGYEVLADLSEDKQAELTKVKRKIKMDSPDAIIGLNNLGANNIKENISRDLANLLVGVSLNIQDEMDIAKELKGLKEKYPYVLVDERDLTSPLAIELADYEDYKILLVGKNTLKKDLENEINELARLGIKVLGVIYYR</sequence>
<evidence type="ECO:0000256" key="6">
    <source>
        <dbReference type="ARBA" id="ARBA00023136"/>
    </source>
</evidence>